<feature type="region of interest" description="Disordered" evidence="1">
    <location>
        <begin position="61"/>
        <end position="95"/>
    </location>
</feature>
<gene>
    <name evidence="2" type="ORF">FCALED_LOCUS13600</name>
</gene>
<evidence type="ECO:0000313" key="3">
    <source>
        <dbReference type="Proteomes" id="UP000789570"/>
    </source>
</evidence>
<dbReference type="EMBL" id="CAJVPQ010008112">
    <property type="protein sequence ID" value="CAG8703727.1"/>
    <property type="molecule type" value="Genomic_DNA"/>
</dbReference>
<evidence type="ECO:0000313" key="2">
    <source>
        <dbReference type="EMBL" id="CAG8703727.1"/>
    </source>
</evidence>
<accession>A0A9N9HT28</accession>
<sequence>MSTRKFKSHERGKSKTRSTKSLELIIYELPDSRKSKSCELPDFRKLKVVNSQILKNWKVLRKSKSCSSSSSPEPRKLKNSKSRSSSSSPKSRKNIKFSLKLDPELEAAIKEKHSRNKYIEIGQKRKIKGDKPEGFNSKFQQCKYKIIWIIQLF</sequence>
<organism evidence="2 3">
    <name type="scientific">Funneliformis caledonium</name>
    <dbReference type="NCBI Taxonomy" id="1117310"/>
    <lineage>
        <taxon>Eukaryota</taxon>
        <taxon>Fungi</taxon>
        <taxon>Fungi incertae sedis</taxon>
        <taxon>Mucoromycota</taxon>
        <taxon>Glomeromycotina</taxon>
        <taxon>Glomeromycetes</taxon>
        <taxon>Glomerales</taxon>
        <taxon>Glomeraceae</taxon>
        <taxon>Funneliformis</taxon>
    </lineage>
</organism>
<name>A0A9N9HT28_9GLOM</name>
<reference evidence="2" key="1">
    <citation type="submission" date="2021-06" db="EMBL/GenBank/DDBJ databases">
        <authorList>
            <person name="Kallberg Y."/>
            <person name="Tangrot J."/>
            <person name="Rosling A."/>
        </authorList>
    </citation>
    <scope>NUCLEOTIDE SEQUENCE</scope>
    <source>
        <strain evidence="2">UK204</strain>
    </source>
</reference>
<dbReference type="AlphaFoldDB" id="A0A9N9HT28"/>
<proteinExistence type="predicted"/>
<evidence type="ECO:0000256" key="1">
    <source>
        <dbReference type="SAM" id="MobiDB-lite"/>
    </source>
</evidence>
<protein>
    <submittedName>
        <fullName evidence="2">1564_t:CDS:1</fullName>
    </submittedName>
</protein>
<keyword evidence="3" id="KW-1185">Reference proteome</keyword>
<comment type="caution">
    <text evidence="2">The sequence shown here is derived from an EMBL/GenBank/DDBJ whole genome shotgun (WGS) entry which is preliminary data.</text>
</comment>
<dbReference type="Proteomes" id="UP000789570">
    <property type="component" value="Unassembled WGS sequence"/>
</dbReference>